<dbReference type="RefSeq" id="XP_046062796.1">
    <property type="nucleotide sequence ID" value="XM_046202973.1"/>
</dbReference>
<dbReference type="EMBL" id="JAEUBE010000158">
    <property type="protein sequence ID" value="KAH3668382.1"/>
    <property type="molecule type" value="Genomic_DNA"/>
</dbReference>
<protein>
    <submittedName>
        <fullName evidence="1">Uncharacterized protein</fullName>
    </submittedName>
</protein>
<comment type="caution">
    <text evidence="1">The sequence shown here is derived from an EMBL/GenBank/DDBJ whole genome shotgun (WGS) entry which is preliminary data.</text>
</comment>
<sequence length="103" mass="11854">MEVFQKSAEILAQSLQLEVRLRFWPRKELLVVFQDELQLLCDSVVHKRGVYLVELCNHLVQNSCDFHTKPKISVAKLPAVLPAVENAFDTLQETLENVYVQTT</sequence>
<dbReference type="Proteomes" id="UP000769157">
    <property type="component" value="Unassembled WGS sequence"/>
</dbReference>
<proteinExistence type="predicted"/>
<evidence type="ECO:0000313" key="1">
    <source>
        <dbReference type="EMBL" id="KAH3668382.1"/>
    </source>
</evidence>
<accession>A0A9P8PBP7</accession>
<reference evidence="1" key="1">
    <citation type="journal article" date="2021" name="Open Biol.">
        <title>Shared evolutionary footprints suggest mitochondrial oxidative damage underlies multiple complex I losses in fungi.</title>
        <authorList>
            <person name="Schikora-Tamarit M.A."/>
            <person name="Marcet-Houben M."/>
            <person name="Nosek J."/>
            <person name="Gabaldon T."/>
        </authorList>
    </citation>
    <scope>NUCLEOTIDE SEQUENCE</scope>
    <source>
        <strain evidence="1">CBS6075</strain>
    </source>
</reference>
<dbReference type="AlphaFoldDB" id="A0A9P8PBP7"/>
<gene>
    <name evidence="1" type="ORF">OGAPHI_002136</name>
</gene>
<organism evidence="1 2">
    <name type="scientific">Ogataea philodendri</name>
    <dbReference type="NCBI Taxonomy" id="1378263"/>
    <lineage>
        <taxon>Eukaryota</taxon>
        <taxon>Fungi</taxon>
        <taxon>Dikarya</taxon>
        <taxon>Ascomycota</taxon>
        <taxon>Saccharomycotina</taxon>
        <taxon>Pichiomycetes</taxon>
        <taxon>Pichiales</taxon>
        <taxon>Pichiaceae</taxon>
        <taxon>Ogataea</taxon>
    </lineage>
</organism>
<dbReference type="GeneID" id="70234103"/>
<keyword evidence="2" id="KW-1185">Reference proteome</keyword>
<evidence type="ECO:0000313" key="2">
    <source>
        <dbReference type="Proteomes" id="UP000769157"/>
    </source>
</evidence>
<name>A0A9P8PBP7_9ASCO</name>
<reference evidence="1" key="2">
    <citation type="submission" date="2021-01" db="EMBL/GenBank/DDBJ databases">
        <authorList>
            <person name="Schikora-Tamarit M.A."/>
        </authorList>
    </citation>
    <scope>NUCLEOTIDE SEQUENCE</scope>
    <source>
        <strain evidence="1">CBS6075</strain>
    </source>
</reference>